<feature type="domain" description="Reverse transcriptase" evidence="3">
    <location>
        <begin position="560"/>
        <end position="838"/>
    </location>
</feature>
<dbReference type="EMBL" id="JBEDNZ010000016">
    <property type="protein sequence ID" value="KAL0822661.1"/>
    <property type="molecule type" value="Genomic_DNA"/>
</dbReference>
<feature type="region of interest" description="Disordered" evidence="2">
    <location>
        <begin position="1"/>
        <end position="95"/>
    </location>
</feature>
<dbReference type="CDD" id="cd01650">
    <property type="entry name" value="RT_nLTR_like"/>
    <property type="match status" value="1"/>
</dbReference>
<evidence type="ECO:0000313" key="4">
    <source>
        <dbReference type="EMBL" id="KAL0822661.1"/>
    </source>
</evidence>
<dbReference type="InterPro" id="IPR043502">
    <property type="entry name" value="DNA/RNA_pol_sf"/>
</dbReference>
<gene>
    <name evidence="4" type="ORF">ABMA28_004685</name>
</gene>
<feature type="coiled-coil region" evidence="1">
    <location>
        <begin position="412"/>
        <end position="446"/>
    </location>
</feature>
<dbReference type="GO" id="GO:0071897">
    <property type="term" value="P:DNA biosynthetic process"/>
    <property type="evidence" value="ECO:0007669"/>
    <property type="project" value="UniProtKB-ARBA"/>
</dbReference>
<feature type="compositionally biased region" description="Gly residues" evidence="2">
    <location>
        <begin position="35"/>
        <end position="44"/>
    </location>
</feature>
<proteinExistence type="predicted"/>
<feature type="compositionally biased region" description="Low complexity" evidence="2">
    <location>
        <begin position="82"/>
        <end position="92"/>
    </location>
</feature>
<protein>
    <recommendedName>
        <fullName evidence="3">Reverse transcriptase domain-containing protein</fullName>
    </recommendedName>
</protein>
<comment type="caution">
    <text evidence="4">The sequence shown here is derived from an EMBL/GenBank/DDBJ whole genome shotgun (WGS) entry which is preliminary data.</text>
</comment>
<dbReference type="PANTHER" id="PTHR35450">
    <property type="entry name" value="REVERSE TRANSCRIPTASE DOMAIN-CONTAINING PROTEIN"/>
    <property type="match status" value="1"/>
</dbReference>
<dbReference type="SUPFAM" id="SSF56672">
    <property type="entry name" value="DNA/RNA polymerases"/>
    <property type="match status" value="1"/>
</dbReference>
<feature type="region of interest" description="Disordered" evidence="2">
    <location>
        <begin position="221"/>
        <end position="256"/>
    </location>
</feature>
<dbReference type="Proteomes" id="UP001549921">
    <property type="component" value="Unassembled WGS sequence"/>
</dbReference>
<dbReference type="AlphaFoldDB" id="A0ABD0SWE6"/>
<evidence type="ECO:0000256" key="1">
    <source>
        <dbReference type="SAM" id="Coils"/>
    </source>
</evidence>
<dbReference type="PANTHER" id="PTHR35450:SF2">
    <property type="entry name" value="REVERSE TRANSCRIPTASE DOMAIN-CONTAINING PROTEIN"/>
    <property type="match status" value="1"/>
</dbReference>
<feature type="compositionally biased region" description="Low complexity" evidence="2">
    <location>
        <begin position="59"/>
        <end position="70"/>
    </location>
</feature>
<dbReference type="Pfam" id="PF00078">
    <property type="entry name" value="RVT_1"/>
    <property type="match status" value="1"/>
</dbReference>
<organism evidence="4 5">
    <name type="scientific">Loxostege sticticalis</name>
    <name type="common">Beet webworm moth</name>
    <dbReference type="NCBI Taxonomy" id="481309"/>
    <lineage>
        <taxon>Eukaryota</taxon>
        <taxon>Metazoa</taxon>
        <taxon>Ecdysozoa</taxon>
        <taxon>Arthropoda</taxon>
        <taxon>Hexapoda</taxon>
        <taxon>Insecta</taxon>
        <taxon>Pterygota</taxon>
        <taxon>Neoptera</taxon>
        <taxon>Endopterygota</taxon>
        <taxon>Lepidoptera</taxon>
        <taxon>Glossata</taxon>
        <taxon>Ditrysia</taxon>
        <taxon>Pyraloidea</taxon>
        <taxon>Crambidae</taxon>
        <taxon>Pyraustinae</taxon>
        <taxon>Loxostege</taxon>
    </lineage>
</organism>
<evidence type="ECO:0000259" key="3">
    <source>
        <dbReference type="PROSITE" id="PS50878"/>
    </source>
</evidence>
<feature type="compositionally biased region" description="Low complexity" evidence="2">
    <location>
        <begin position="221"/>
        <end position="237"/>
    </location>
</feature>
<reference evidence="4 5" key="1">
    <citation type="submission" date="2024-06" db="EMBL/GenBank/DDBJ databases">
        <title>A chromosome-level genome assembly of beet webworm, Loxostege sticticalis.</title>
        <authorList>
            <person name="Zhang Y."/>
        </authorList>
    </citation>
    <scope>NUCLEOTIDE SEQUENCE [LARGE SCALE GENOMIC DNA]</scope>
    <source>
        <strain evidence="4">AQ028</strain>
        <tissue evidence="4">Male pupae</tissue>
    </source>
</reference>
<sequence>MELRSKSKRLMPLPGGDRRGAPGADAGRHSMRAIGGEGLGGRPFAGGPAIGREPEQCESTQSSQNQSINTPVTPVEDVSQEAPATKPATTKAGKPRVRMQWNDDINTFIMRTYYYITKLETDRTMYCKNLFDRFKLQYPHLNVSAQRIADQRRVILRNKLLSDLAIDNIKKEVRDQLISEEQNELLSTLRSENAILSDSHNSSFEDNLPLNLLRTQSDLTISPTSLSTPQTLSQTQTRLDPSDTQHAKSRNQSDDYIQSVTDMLETALTEYSGSDPTARPRLPRLRGNKKLYQLVDLFNNKILSKFYTADSDINHIHTLIYCSALVICKQLGYKIEPQNTHKHSRRSFRKPAWQVRLEKDIEKLRADIARVTQYITNNERSENLCNKVELIFKKNQLHSSHERNNRRPEEFLDTLKQKLSLKAQRLRRYKKALERKEDNKLFSTNEKVFYRNLGQQNKSDRDISEQGDKELPTSEDLKNYWASIWEKDAEYNFEANWIKKEENRFQNIEEMVFDDINRDDIEMFTRKMKSWKAAGGDGVHSFWYKKFYILHDILGRVISDVIKGNINLPQFLTTGVTIMLPKSKNTKDPSQYRPITCLPTLYKLITSCITNKLNSHIENNKILSEEQKGCRRNHLGCKEQLVIDSIILKHAHKHKRNINITYIDYQKAFDSVPHSWLIRVLQIYKVNPTIITFLESAMSNWKTTLLLNEIRTEEIPIRNGIFQGDSLSPLWFCLAMNPLSALLNDSNNGYKLTHTTSICHLMYMDDIKLFSKSDQAMKNLIEITKTFSTDINMKFGLDKCRTLRIVKGRVNASQNFNINHSFQSMDLGDSYKYLGIQQDKGIHHIKIKKELTQEYFRRINTLCKKRLYSKNLFKAINTFAVPVLTYSFGIIKWTKTDINKLEIRTRTTLTKHNYMHPKSAIQRTTQPHVDLKASNKWLKLGALFPETEGFMIAIQDQIINTRNYKKYILKDPHLITDKCRKCNRQSETIQHITSACPNLTQTDYTHRHNQICNIIHQKLAFKYQLLTGKPLPYYQYTPKPVLESSSHKMYFDRAILTERTVHNNRPDITLIDKQNKLVYIIDVAVPNTHNLHKTITEKIHKYTELKEEIVKIWQMDKVHIVPLVLSSTGVIPRHLLSALRNLDIPESTYMTMQKAAILNTCRIVRRFLQDDTSSIPNSGNVTHLA</sequence>
<name>A0ABD0SWE6_LOXSC</name>
<accession>A0ABD0SWE6</accession>
<dbReference type="InterPro" id="IPR000477">
    <property type="entry name" value="RT_dom"/>
</dbReference>
<evidence type="ECO:0000313" key="5">
    <source>
        <dbReference type="Proteomes" id="UP001549921"/>
    </source>
</evidence>
<keyword evidence="1" id="KW-0175">Coiled coil</keyword>
<evidence type="ECO:0000256" key="2">
    <source>
        <dbReference type="SAM" id="MobiDB-lite"/>
    </source>
</evidence>
<dbReference type="PROSITE" id="PS50878">
    <property type="entry name" value="RT_POL"/>
    <property type="match status" value="1"/>
</dbReference>